<name>A0A329SG28_9STRA</name>
<proteinExistence type="predicted"/>
<organism evidence="1 2">
    <name type="scientific">Phytophthora cactorum</name>
    <dbReference type="NCBI Taxonomy" id="29920"/>
    <lineage>
        <taxon>Eukaryota</taxon>
        <taxon>Sar</taxon>
        <taxon>Stramenopiles</taxon>
        <taxon>Oomycota</taxon>
        <taxon>Peronosporomycetes</taxon>
        <taxon>Peronosporales</taxon>
        <taxon>Peronosporaceae</taxon>
        <taxon>Phytophthora</taxon>
    </lineage>
</organism>
<sequence length="167" mass="18821">MTLSPGFHGGPHKARENFRQVVTAAFDWERRSPRRASTILYSDRGIYLRDGSPLQVNHVEFTLYTGTMMADFSAIMSAMAINQTVKKFSIRGEKRAVTHADQWKWLAYGLFSKRARAYSALDVAALNQGDSLSDIDMEAFLSVLNSHHPEESFVATLQVLLKNAMQH</sequence>
<comment type="caution">
    <text evidence="1">The sequence shown here is derived from an EMBL/GenBank/DDBJ whole genome shotgun (WGS) entry which is preliminary data.</text>
</comment>
<evidence type="ECO:0000313" key="2">
    <source>
        <dbReference type="Proteomes" id="UP000251314"/>
    </source>
</evidence>
<gene>
    <name evidence="1" type="ORF">PC110_g9210</name>
</gene>
<accession>A0A329SG28</accession>
<reference evidence="1 2" key="1">
    <citation type="submission" date="2018-01" db="EMBL/GenBank/DDBJ databases">
        <title>Draft genome of the strawberry crown rot pathogen Phytophthora cactorum.</title>
        <authorList>
            <person name="Armitage A.D."/>
            <person name="Lysoe E."/>
            <person name="Nellist C.F."/>
            <person name="Harrison R.J."/>
            <person name="Brurberg M.B."/>
        </authorList>
    </citation>
    <scope>NUCLEOTIDE SEQUENCE [LARGE SCALE GENOMIC DNA]</scope>
    <source>
        <strain evidence="1 2">10300</strain>
    </source>
</reference>
<protein>
    <submittedName>
        <fullName evidence="1">Uncharacterized protein</fullName>
    </submittedName>
</protein>
<dbReference type="VEuPathDB" id="FungiDB:PC110_g9210"/>
<dbReference type="EMBL" id="MJFZ01000199">
    <property type="protein sequence ID" value="RAW34482.1"/>
    <property type="molecule type" value="Genomic_DNA"/>
</dbReference>
<dbReference type="Proteomes" id="UP000251314">
    <property type="component" value="Unassembled WGS sequence"/>
</dbReference>
<dbReference type="OrthoDB" id="101221at2759"/>
<evidence type="ECO:0000313" key="1">
    <source>
        <dbReference type="EMBL" id="RAW34482.1"/>
    </source>
</evidence>
<keyword evidence="2" id="KW-1185">Reference proteome</keyword>
<dbReference type="AlphaFoldDB" id="A0A329SG28"/>